<feature type="compositionally biased region" description="Basic and acidic residues" evidence="1">
    <location>
        <begin position="30"/>
        <end position="44"/>
    </location>
</feature>
<dbReference type="AlphaFoldDB" id="A0A212EVZ8"/>
<organism evidence="3 4">
    <name type="scientific">Danaus plexippus plexippus</name>
    <dbReference type="NCBI Taxonomy" id="278856"/>
    <lineage>
        <taxon>Eukaryota</taxon>
        <taxon>Metazoa</taxon>
        <taxon>Ecdysozoa</taxon>
        <taxon>Arthropoda</taxon>
        <taxon>Hexapoda</taxon>
        <taxon>Insecta</taxon>
        <taxon>Pterygota</taxon>
        <taxon>Neoptera</taxon>
        <taxon>Endopterygota</taxon>
        <taxon>Lepidoptera</taxon>
        <taxon>Glossata</taxon>
        <taxon>Ditrysia</taxon>
        <taxon>Papilionoidea</taxon>
        <taxon>Nymphalidae</taxon>
        <taxon>Danainae</taxon>
        <taxon>Danaini</taxon>
        <taxon>Danaina</taxon>
        <taxon>Danaus</taxon>
        <taxon>Danaus</taxon>
    </lineage>
</organism>
<reference evidence="3 4" key="1">
    <citation type="journal article" date="2011" name="Cell">
        <title>The monarch butterfly genome yields insights into long-distance migration.</title>
        <authorList>
            <person name="Zhan S."/>
            <person name="Merlin C."/>
            <person name="Boore J.L."/>
            <person name="Reppert S.M."/>
        </authorList>
    </citation>
    <scope>NUCLEOTIDE SEQUENCE [LARGE SCALE GENOMIC DNA]</scope>
    <source>
        <strain evidence="3">F-2</strain>
    </source>
</reference>
<comment type="caution">
    <text evidence="3">The sequence shown here is derived from an EMBL/GenBank/DDBJ whole genome shotgun (WGS) entry which is preliminary data.</text>
</comment>
<gene>
    <name evidence="3" type="ORF">KGM_211345</name>
</gene>
<dbReference type="eggNOG" id="ENOG502T7KC">
    <property type="taxonomic scope" value="Eukaryota"/>
</dbReference>
<dbReference type="EMBL" id="AGBW02012095">
    <property type="protein sequence ID" value="OWR45678.1"/>
    <property type="molecule type" value="Genomic_DNA"/>
</dbReference>
<feature type="chain" id="PRO_5011117016" evidence="2">
    <location>
        <begin position="19"/>
        <end position="441"/>
    </location>
</feature>
<evidence type="ECO:0000256" key="2">
    <source>
        <dbReference type="SAM" id="SignalP"/>
    </source>
</evidence>
<proteinExistence type="predicted"/>
<evidence type="ECO:0000313" key="3">
    <source>
        <dbReference type="EMBL" id="OWR45678.1"/>
    </source>
</evidence>
<accession>A0A212EVZ8</accession>
<dbReference type="InParanoid" id="A0A212EVZ8"/>
<feature type="signal peptide" evidence="2">
    <location>
        <begin position="1"/>
        <end position="18"/>
    </location>
</feature>
<keyword evidence="4" id="KW-1185">Reference proteome</keyword>
<sequence>MVSMKIGIVLILAVTVIADKKIELQDIEEDNLKSEKKSDHDKTGGRSQQDGPSDSGVPLEILKNSFLQYYQGLSPASQQQRYVQQYAVSEQPERISVSPKPEYGPPPSPPSMVEYLSNLPVQFILVPQYSNQHNEQEGQSGLHMPVPTVAQVYSKPQQVQQTIQQQVQQQSQQQVQHQSNYIEIPAYVTPTATPYVQPYPSPVTYISYSQPTIAPIQPTVSPVFAYQAPLIHYQNPISSPPQKSFDEVQQYKQSNIADQDLENEIEGHRHYLKHQEISKPSGQDFPRYYNSRVPIREEYRSNHVQLPQPGPLILKATPSHLAHIPKTLPVNRPLTKPVYTSGRGFIPNSFSSKPSEVFSHGLNRRPTSLLDSYIPSSLQIEYLKRGLTADPLSAYEALSSGRHLAQSQFIPRHYERGFLPNQIYHTAAGGITFGHHKRAPK</sequence>
<evidence type="ECO:0000256" key="1">
    <source>
        <dbReference type="SAM" id="MobiDB-lite"/>
    </source>
</evidence>
<name>A0A212EVZ8_DANPL</name>
<protein>
    <submittedName>
        <fullName evidence="3">Uncharacterized protein</fullName>
    </submittedName>
</protein>
<evidence type="ECO:0000313" key="4">
    <source>
        <dbReference type="Proteomes" id="UP000007151"/>
    </source>
</evidence>
<dbReference type="Proteomes" id="UP000007151">
    <property type="component" value="Unassembled WGS sequence"/>
</dbReference>
<keyword evidence="2" id="KW-0732">Signal</keyword>
<feature type="region of interest" description="Disordered" evidence="1">
    <location>
        <begin position="30"/>
        <end position="57"/>
    </location>
</feature>
<dbReference type="KEGG" id="dpl:KGM_211345"/>